<dbReference type="SMART" id="SM01057">
    <property type="entry name" value="Carb_anhydrase"/>
    <property type="match status" value="1"/>
</dbReference>
<evidence type="ECO:0000256" key="3">
    <source>
        <dbReference type="ARBA" id="ARBA00010718"/>
    </source>
</evidence>
<evidence type="ECO:0000256" key="10">
    <source>
        <dbReference type="RuleBase" id="RU367011"/>
    </source>
</evidence>
<name>A0A517PKJ9_9PLAN</name>
<dbReference type="InterPro" id="IPR018338">
    <property type="entry name" value="Carbonic_anhydrase_a-class_CS"/>
</dbReference>
<dbReference type="GO" id="GO:0008270">
    <property type="term" value="F:zinc ion binding"/>
    <property type="evidence" value="ECO:0007669"/>
    <property type="project" value="UniProtKB-UniRule"/>
</dbReference>
<accession>A0A517PKJ9</accession>
<dbReference type="EC" id="4.2.1.1" evidence="4 10"/>
<keyword evidence="13" id="KW-1185">Reference proteome</keyword>
<proteinExistence type="inferred from homology"/>
<feature type="domain" description="Alpha-carbonic anhydrase" evidence="11">
    <location>
        <begin position="1"/>
        <end position="218"/>
    </location>
</feature>
<dbReference type="InterPro" id="IPR023561">
    <property type="entry name" value="Carbonic_anhydrase_a-class"/>
</dbReference>
<evidence type="ECO:0000256" key="1">
    <source>
        <dbReference type="ARBA" id="ARBA00001947"/>
    </source>
</evidence>
<evidence type="ECO:0000256" key="7">
    <source>
        <dbReference type="ARBA" id="ARBA00022833"/>
    </source>
</evidence>
<dbReference type="PROSITE" id="PS00162">
    <property type="entry name" value="ALPHA_CA_1"/>
    <property type="match status" value="1"/>
</dbReference>
<dbReference type="CDD" id="cd03124">
    <property type="entry name" value="alpha_CA_prokaryotic_like"/>
    <property type="match status" value="1"/>
</dbReference>
<dbReference type="Proteomes" id="UP000320421">
    <property type="component" value="Chromosome"/>
</dbReference>
<evidence type="ECO:0000256" key="2">
    <source>
        <dbReference type="ARBA" id="ARBA00002904"/>
    </source>
</evidence>
<evidence type="ECO:0000256" key="9">
    <source>
        <dbReference type="ARBA" id="ARBA00048348"/>
    </source>
</evidence>
<protein>
    <recommendedName>
        <fullName evidence="5 10">Carbonic anhydrase</fullName>
        <ecNumber evidence="4 10">4.2.1.1</ecNumber>
    </recommendedName>
</protein>
<keyword evidence="8 10" id="KW-0456">Lyase</keyword>
<evidence type="ECO:0000256" key="6">
    <source>
        <dbReference type="ARBA" id="ARBA00022723"/>
    </source>
</evidence>
<evidence type="ECO:0000313" key="13">
    <source>
        <dbReference type="Proteomes" id="UP000320421"/>
    </source>
</evidence>
<evidence type="ECO:0000256" key="5">
    <source>
        <dbReference type="ARBA" id="ARBA00014628"/>
    </source>
</evidence>
<evidence type="ECO:0000256" key="4">
    <source>
        <dbReference type="ARBA" id="ARBA00012925"/>
    </source>
</evidence>
<evidence type="ECO:0000313" key="12">
    <source>
        <dbReference type="EMBL" id="QDT19882.1"/>
    </source>
</evidence>
<dbReference type="GO" id="GO:0004089">
    <property type="term" value="F:carbonate dehydratase activity"/>
    <property type="evidence" value="ECO:0007669"/>
    <property type="project" value="UniProtKB-UniRule"/>
</dbReference>
<dbReference type="PROSITE" id="PS51144">
    <property type="entry name" value="ALPHA_CA_2"/>
    <property type="match status" value="1"/>
</dbReference>
<evidence type="ECO:0000256" key="8">
    <source>
        <dbReference type="ARBA" id="ARBA00023239"/>
    </source>
</evidence>
<dbReference type="EMBL" id="CP036266">
    <property type="protein sequence ID" value="QDT19882.1"/>
    <property type="molecule type" value="Genomic_DNA"/>
</dbReference>
<organism evidence="12 13">
    <name type="scientific">Gimesia chilikensis</name>
    <dbReference type="NCBI Taxonomy" id="2605989"/>
    <lineage>
        <taxon>Bacteria</taxon>
        <taxon>Pseudomonadati</taxon>
        <taxon>Planctomycetota</taxon>
        <taxon>Planctomycetia</taxon>
        <taxon>Planctomycetales</taxon>
        <taxon>Planctomycetaceae</taxon>
        <taxon>Gimesia</taxon>
    </lineage>
</organism>
<dbReference type="SUPFAM" id="SSF51069">
    <property type="entry name" value="Carbonic anhydrase"/>
    <property type="match status" value="1"/>
</dbReference>
<dbReference type="InterPro" id="IPR001148">
    <property type="entry name" value="CA_dom"/>
</dbReference>
<dbReference type="PANTHER" id="PTHR18952">
    <property type="entry name" value="CARBONIC ANHYDRASE"/>
    <property type="match status" value="1"/>
</dbReference>
<dbReference type="Gene3D" id="3.10.200.10">
    <property type="entry name" value="Alpha carbonic anhydrase"/>
    <property type="match status" value="1"/>
</dbReference>
<dbReference type="PANTHER" id="PTHR18952:SF265">
    <property type="entry name" value="CARBONIC ANHYDRASE"/>
    <property type="match status" value="1"/>
</dbReference>
<keyword evidence="7 10" id="KW-0862">Zinc</keyword>
<dbReference type="Pfam" id="PF00194">
    <property type="entry name" value="Carb_anhydrase"/>
    <property type="match status" value="1"/>
</dbReference>
<comment type="cofactor">
    <cofactor evidence="1 10">
        <name>Zn(2+)</name>
        <dbReference type="ChEBI" id="CHEBI:29105"/>
    </cofactor>
</comment>
<reference evidence="12 13" key="1">
    <citation type="submission" date="2019-02" db="EMBL/GenBank/DDBJ databases">
        <title>Deep-cultivation of Planctomycetes and their phenomic and genomic characterization uncovers novel biology.</title>
        <authorList>
            <person name="Wiegand S."/>
            <person name="Jogler M."/>
            <person name="Boedeker C."/>
            <person name="Pinto D."/>
            <person name="Vollmers J."/>
            <person name="Rivas-Marin E."/>
            <person name="Kohn T."/>
            <person name="Peeters S.H."/>
            <person name="Heuer A."/>
            <person name="Rast P."/>
            <person name="Oberbeckmann S."/>
            <person name="Bunk B."/>
            <person name="Jeske O."/>
            <person name="Meyerdierks A."/>
            <person name="Storesund J.E."/>
            <person name="Kallscheuer N."/>
            <person name="Luecker S."/>
            <person name="Lage O.M."/>
            <person name="Pohl T."/>
            <person name="Merkel B.J."/>
            <person name="Hornburger P."/>
            <person name="Mueller R.-W."/>
            <person name="Bruemmer F."/>
            <person name="Labrenz M."/>
            <person name="Spormann A.M."/>
            <person name="Op den Camp H."/>
            <person name="Overmann J."/>
            <person name="Amann R."/>
            <person name="Jetten M.S.M."/>
            <person name="Mascher T."/>
            <person name="Medema M.H."/>
            <person name="Devos D.P."/>
            <person name="Kaster A.-K."/>
            <person name="Ovreas L."/>
            <person name="Rohde M."/>
            <person name="Galperin M.Y."/>
            <person name="Jogler C."/>
        </authorList>
    </citation>
    <scope>NUCLEOTIDE SEQUENCE [LARGE SCALE GENOMIC DNA]</scope>
    <source>
        <strain evidence="12 13">HG66A1</strain>
    </source>
</reference>
<dbReference type="InterPro" id="IPR036398">
    <property type="entry name" value="CA_dom_sf"/>
</dbReference>
<comment type="catalytic activity">
    <reaction evidence="9 10">
        <text>hydrogencarbonate + H(+) = CO2 + H2O</text>
        <dbReference type="Rhea" id="RHEA:10748"/>
        <dbReference type="ChEBI" id="CHEBI:15377"/>
        <dbReference type="ChEBI" id="CHEBI:15378"/>
        <dbReference type="ChEBI" id="CHEBI:16526"/>
        <dbReference type="ChEBI" id="CHEBI:17544"/>
        <dbReference type="EC" id="4.2.1.1"/>
    </reaction>
</comment>
<comment type="similarity">
    <text evidence="3 10">Belongs to the alpha-carbonic anhydrase family.</text>
</comment>
<gene>
    <name evidence="12" type="primary">cah_1</name>
    <name evidence="12" type="ORF">HG66A1_16500</name>
</gene>
<dbReference type="OrthoDB" id="5327615at2"/>
<evidence type="ECO:0000259" key="11">
    <source>
        <dbReference type="PROSITE" id="PS51144"/>
    </source>
</evidence>
<comment type="function">
    <text evidence="2 10">Reversible hydration of carbon dioxide.</text>
</comment>
<keyword evidence="6 10" id="KW-0479">Metal-binding</keyword>
<dbReference type="RefSeq" id="WP_145181870.1">
    <property type="nucleotide sequence ID" value="NZ_CP036266.1"/>
</dbReference>
<sequence>MNQQSPIDIRNSIYADFGDDKLKIEWNGDVHGHIHKGDHGMQVLFASDCRQYIELSGKKYHLRQFHFHHPSEHWVDGSQHTMELHVVHQNSHDGSLAVIGIFIEPGKTKDPLHSLLTQIASLSSAGTSNGPDYHVSFNPQDFLPTDWEKHYRYEGSLTTPPYSENVSWVVIKNPYEINKTKLEKIRKLFESEARFPQPLNRRYVLSTFKDDEKPKGKK</sequence>
<dbReference type="AlphaFoldDB" id="A0A517PKJ9"/>
<dbReference type="InterPro" id="IPR041891">
    <property type="entry name" value="Alpha_CA_prokaryot-like"/>
</dbReference>